<dbReference type="Gene3D" id="1.20.1290.10">
    <property type="entry name" value="AhpD-like"/>
    <property type="match status" value="1"/>
</dbReference>
<feature type="domain" description="Carboxymuconolactone decarboxylase-like" evidence="1">
    <location>
        <begin position="52"/>
        <end position="130"/>
    </location>
</feature>
<protein>
    <submittedName>
        <fullName evidence="2">4-carboxymuconolactone decarboxylase domain protein</fullName>
        <ecNumber evidence="2">4.1.1.44</ecNumber>
    </submittedName>
</protein>
<dbReference type="Proteomes" id="UP000001574">
    <property type="component" value="Chromosome"/>
</dbReference>
<proteinExistence type="predicted"/>
<evidence type="ECO:0000259" key="1">
    <source>
        <dbReference type="Pfam" id="PF02627"/>
    </source>
</evidence>
<dbReference type="HOGENOM" id="CLU_082760_2_1_11"/>
<dbReference type="EC" id="4.1.1.44" evidence="2"/>
<reference evidence="2 3" key="1">
    <citation type="submission" date="2006-10" db="EMBL/GenBank/DDBJ databases">
        <authorList>
            <person name="Fleischmann R.D."/>
            <person name="Dodson R.J."/>
            <person name="Haft D.H."/>
            <person name="Merkel J.S."/>
            <person name="Nelson W.C."/>
            <person name="Fraser C.M."/>
        </authorList>
    </citation>
    <scope>NUCLEOTIDE SEQUENCE [LARGE SCALE GENOMIC DNA]</scope>
    <source>
        <strain evidence="2 3">104</strain>
    </source>
</reference>
<keyword evidence="2" id="KW-0456">Lyase</keyword>
<name>A0A0H3A2K1_MYCA1</name>
<dbReference type="RefSeq" id="WP_011724108.1">
    <property type="nucleotide sequence ID" value="NC_008595.1"/>
</dbReference>
<dbReference type="PANTHER" id="PTHR34846:SF5">
    <property type="entry name" value="CARBOXYMUCONOLACTONE DECARBOXYLASE-LIKE DOMAIN-CONTAINING PROTEIN"/>
    <property type="match status" value="1"/>
</dbReference>
<organism evidence="2 3">
    <name type="scientific">Mycobacterium avium (strain 104)</name>
    <dbReference type="NCBI Taxonomy" id="243243"/>
    <lineage>
        <taxon>Bacteria</taxon>
        <taxon>Bacillati</taxon>
        <taxon>Actinomycetota</taxon>
        <taxon>Actinomycetes</taxon>
        <taxon>Mycobacteriales</taxon>
        <taxon>Mycobacteriaceae</taxon>
        <taxon>Mycobacterium</taxon>
        <taxon>Mycobacterium avium complex (MAC)</taxon>
    </lineage>
</organism>
<evidence type="ECO:0000313" key="2">
    <source>
        <dbReference type="EMBL" id="ABK68349.1"/>
    </source>
</evidence>
<dbReference type="PANTHER" id="PTHR34846">
    <property type="entry name" value="4-CARBOXYMUCONOLACTONE DECARBOXYLASE FAMILY PROTEIN (AFU_ORTHOLOGUE AFUA_6G11590)"/>
    <property type="match status" value="1"/>
</dbReference>
<gene>
    <name evidence="2" type="primary">pcaC</name>
    <name evidence="2" type="ordered locus">MAV_1392</name>
</gene>
<dbReference type="GO" id="GO:0051920">
    <property type="term" value="F:peroxiredoxin activity"/>
    <property type="evidence" value="ECO:0007669"/>
    <property type="project" value="InterPro"/>
</dbReference>
<dbReference type="EMBL" id="CP000479">
    <property type="protein sequence ID" value="ABK68349.1"/>
    <property type="molecule type" value="Genomic_DNA"/>
</dbReference>
<evidence type="ECO:0000313" key="3">
    <source>
        <dbReference type="Proteomes" id="UP000001574"/>
    </source>
</evidence>
<dbReference type="InterPro" id="IPR003779">
    <property type="entry name" value="CMD-like"/>
</dbReference>
<dbReference type="InterPro" id="IPR029032">
    <property type="entry name" value="AhpD-like"/>
</dbReference>
<dbReference type="AlphaFoldDB" id="A0A0H3A2K1"/>
<dbReference type="SUPFAM" id="SSF69118">
    <property type="entry name" value="AhpD-like"/>
    <property type="match status" value="1"/>
</dbReference>
<accession>A0A0H3A2K1</accession>
<sequence>MSRVTPLRFRDWPPEMRDAMAALMPPNPRHPAPVTKDRPKAENALGTLAHHPSLARAFCTLQGHLLMGTTLSMRHREMLILRTAAVRGSAYEWTHHNFIAPDGGISTEDVARIAFGPTAPYWSEFEVALLRCVDELIRDGQMSDATWATLATEFDTQQLLDTMFTVTSYDALMRMLKTCQVHLEDDVRELRAKAGLSVDGDGA</sequence>
<dbReference type="GO" id="GO:0047575">
    <property type="term" value="F:4-carboxymuconolactone decarboxylase activity"/>
    <property type="evidence" value="ECO:0007669"/>
    <property type="project" value="UniProtKB-EC"/>
</dbReference>
<dbReference type="Pfam" id="PF02627">
    <property type="entry name" value="CMD"/>
    <property type="match status" value="1"/>
</dbReference>
<dbReference type="KEGG" id="mav:MAV_1392"/>